<gene>
    <name evidence="2" type="ORF">CRE_12766</name>
</gene>
<sequence>MNSTYTQQWKSIQNGLQHVSETVSLVINSLLICLIIFKSPSKLGPYKYLMIYISVFEILYSIVDFLVTPIFYSFGPALIVIINLKESLFNSHQLLATFSTWKITLWLSLPVLYGVIWGLGSYYACGPTDYTSEFVKMDVLANYGLQMKEVAYFGLHFYRKNEKGETFIVYEQVFGIIINSFLIGSSLFSAIYFGVKCYHKINDLASQISTRNKSLQSQLFYALVIQTLIPIVLMHIPVTIIYSFAFMGYGMGIICGIASITISMYPAFDPLPTIFIIKNYREAVLNFIPFCTKWNTQPTVTTSVEMENQNQSALSV</sequence>
<dbReference type="STRING" id="31234.E3M7P1"/>
<dbReference type="InParanoid" id="E3M7P1"/>
<dbReference type="HOGENOM" id="CLU_036335_2_0_1"/>
<dbReference type="GO" id="GO:0042048">
    <property type="term" value="P:olfactory behavior"/>
    <property type="evidence" value="ECO:0007669"/>
    <property type="project" value="TreeGrafter"/>
</dbReference>
<feature type="transmembrane region" description="Helical" evidence="1">
    <location>
        <begin position="49"/>
        <end position="82"/>
    </location>
</feature>
<feature type="transmembrane region" description="Helical" evidence="1">
    <location>
        <begin position="248"/>
        <end position="268"/>
    </location>
</feature>
<feature type="transmembrane region" description="Helical" evidence="1">
    <location>
        <begin position="103"/>
        <end position="124"/>
    </location>
</feature>
<evidence type="ECO:0000256" key="1">
    <source>
        <dbReference type="SAM" id="Phobius"/>
    </source>
</evidence>
<dbReference type="FunCoup" id="E3M7P1">
    <property type="interactions" value="60"/>
</dbReference>
<organism evidence="3">
    <name type="scientific">Caenorhabditis remanei</name>
    <name type="common">Caenorhabditis vulgaris</name>
    <dbReference type="NCBI Taxonomy" id="31234"/>
    <lineage>
        <taxon>Eukaryota</taxon>
        <taxon>Metazoa</taxon>
        <taxon>Ecdysozoa</taxon>
        <taxon>Nematoda</taxon>
        <taxon>Chromadorea</taxon>
        <taxon>Rhabditida</taxon>
        <taxon>Rhabditina</taxon>
        <taxon>Rhabditomorpha</taxon>
        <taxon>Rhabditoidea</taxon>
        <taxon>Rhabditidae</taxon>
        <taxon>Peloderinae</taxon>
        <taxon>Caenorhabditis</taxon>
    </lineage>
</organism>
<dbReference type="GO" id="GO:0005886">
    <property type="term" value="C:plasma membrane"/>
    <property type="evidence" value="ECO:0007669"/>
    <property type="project" value="TreeGrafter"/>
</dbReference>
<dbReference type="AlphaFoldDB" id="E3M7P1"/>
<evidence type="ECO:0008006" key="4">
    <source>
        <dbReference type="Google" id="ProtNLM"/>
    </source>
</evidence>
<dbReference type="OMA" id="HNSTIAM"/>
<accession>E3M7P1</accession>
<protein>
    <recommendedName>
        <fullName evidence="4">Seven TM Receptor</fullName>
    </recommendedName>
</protein>
<proteinExistence type="predicted"/>
<dbReference type="EMBL" id="DS268427">
    <property type="protein sequence ID" value="EFO93602.1"/>
    <property type="molecule type" value="Genomic_DNA"/>
</dbReference>
<name>E3M7P1_CAERE</name>
<dbReference type="PANTHER" id="PTHR22943:SF52">
    <property type="entry name" value="SEVEN TM RECEPTOR"/>
    <property type="match status" value="1"/>
</dbReference>
<dbReference type="Proteomes" id="UP000008281">
    <property type="component" value="Unassembled WGS sequence"/>
</dbReference>
<reference evidence="2" key="1">
    <citation type="submission" date="2007-07" db="EMBL/GenBank/DDBJ databases">
        <title>PCAP assembly of the Caenorhabditis remanei genome.</title>
        <authorList>
            <consortium name="The Caenorhabditis remanei Sequencing Consortium"/>
            <person name="Wilson R.K."/>
        </authorList>
    </citation>
    <scope>NUCLEOTIDE SEQUENCE [LARGE SCALE GENOMIC DNA]</scope>
    <source>
        <strain evidence="2">PB4641</strain>
    </source>
</reference>
<evidence type="ECO:0000313" key="3">
    <source>
        <dbReference type="Proteomes" id="UP000008281"/>
    </source>
</evidence>
<dbReference type="Pfam" id="PF10326">
    <property type="entry name" value="7TM_GPCR_Str"/>
    <property type="match status" value="2"/>
</dbReference>
<keyword evidence="1" id="KW-0812">Transmembrane</keyword>
<dbReference type="eggNOG" id="ENOG502TJHD">
    <property type="taxonomic scope" value="Eukaryota"/>
</dbReference>
<feature type="transmembrane region" description="Helical" evidence="1">
    <location>
        <begin position="173"/>
        <end position="198"/>
    </location>
</feature>
<feature type="transmembrane region" description="Helical" evidence="1">
    <location>
        <begin position="21"/>
        <end position="37"/>
    </location>
</feature>
<dbReference type="OrthoDB" id="5784637at2759"/>
<feature type="transmembrane region" description="Helical" evidence="1">
    <location>
        <begin position="219"/>
        <end position="242"/>
    </location>
</feature>
<evidence type="ECO:0000313" key="2">
    <source>
        <dbReference type="EMBL" id="EFO93602.1"/>
    </source>
</evidence>
<keyword evidence="3" id="KW-1185">Reference proteome</keyword>
<dbReference type="PANTHER" id="PTHR22943">
    <property type="entry name" value="7-TRANSMEMBRANE DOMAIN RECEPTOR C.ELEGANS"/>
    <property type="match status" value="1"/>
</dbReference>
<dbReference type="InterPro" id="IPR019428">
    <property type="entry name" value="7TM_GPCR_serpentine_rcpt_Str"/>
</dbReference>
<dbReference type="SUPFAM" id="SSF81321">
    <property type="entry name" value="Family A G protein-coupled receptor-like"/>
    <property type="match status" value="1"/>
</dbReference>
<keyword evidence="1" id="KW-0472">Membrane</keyword>
<dbReference type="GO" id="GO:0038022">
    <property type="term" value="F:G protein-coupled olfactory receptor activity"/>
    <property type="evidence" value="ECO:0007669"/>
    <property type="project" value="TreeGrafter"/>
</dbReference>
<keyword evidence="1" id="KW-1133">Transmembrane helix</keyword>